<feature type="compositionally biased region" description="Basic and acidic residues" evidence="1">
    <location>
        <begin position="51"/>
        <end position="60"/>
    </location>
</feature>
<feature type="compositionally biased region" description="Pro residues" evidence="1">
    <location>
        <begin position="29"/>
        <end position="50"/>
    </location>
</feature>
<organism evidence="2 3">
    <name type="scientific">Amanita muscaria (strain Koide BX008)</name>
    <dbReference type="NCBI Taxonomy" id="946122"/>
    <lineage>
        <taxon>Eukaryota</taxon>
        <taxon>Fungi</taxon>
        <taxon>Dikarya</taxon>
        <taxon>Basidiomycota</taxon>
        <taxon>Agaricomycotina</taxon>
        <taxon>Agaricomycetes</taxon>
        <taxon>Agaricomycetidae</taxon>
        <taxon>Agaricales</taxon>
        <taxon>Pluteineae</taxon>
        <taxon>Amanitaceae</taxon>
        <taxon>Amanita</taxon>
    </lineage>
</organism>
<sequence length="104" mass="11363">MSFLLVPALGAPRQYHSPPRTPYTVEFPPDTPPPSYPRSPPPSSNGPSRPPSRDSRRRSIEYNPAGLYTGDSRPQKRNNPATVDLLSEGHIAPATRSSVDDLIS</sequence>
<dbReference type="EMBL" id="KN818373">
    <property type="protein sequence ID" value="KIL57345.1"/>
    <property type="molecule type" value="Genomic_DNA"/>
</dbReference>
<keyword evidence="3" id="KW-1185">Reference proteome</keyword>
<dbReference type="Proteomes" id="UP000054549">
    <property type="component" value="Unassembled WGS sequence"/>
</dbReference>
<reference evidence="2 3" key="1">
    <citation type="submission" date="2014-04" db="EMBL/GenBank/DDBJ databases">
        <title>Evolutionary Origins and Diversification of the Mycorrhizal Mutualists.</title>
        <authorList>
            <consortium name="DOE Joint Genome Institute"/>
            <consortium name="Mycorrhizal Genomics Consortium"/>
            <person name="Kohler A."/>
            <person name="Kuo A."/>
            <person name="Nagy L.G."/>
            <person name="Floudas D."/>
            <person name="Copeland A."/>
            <person name="Barry K.W."/>
            <person name="Cichocki N."/>
            <person name="Veneault-Fourrey C."/>
            <person name="LaButti K."/>
            <person name="Lindquist E.A."/>
            <person name="Lipzen A."/>
            <person name="Lundell T."/>
            <person name="Morin E."/>
            <person name="Murat C."/>
            <person name="Riley R."/>
            <person name="Ohm R."/>
            <person name="Sun H."/>
            <person name="Tunlid A."/>
            <person name="Henrissat B."/>
            <person name="Grigoriev I.V."/>
            <person name="Hibbett D.S."/>
            <person name="Martin F."/>
        </authorList>
    </citation>
    <scope>NUCLEOTIDE SEQUENCE [LARGE SCALE GENOMIC DNA]</scope>
    <source>
        <strain evidence="2 3">Koide BX008</strain>
    </source>
</reference>
<protein>
    <submittedName>
        <fullName evidence="2">Uncharacterized protein</fullName>
    </submittedName>
</protein>
<gene>
    <name evidence="2" type="ORF">M378DRAFT_16304</name>
</gene>
<dbReference type="InParanoid" id="A0A0C2S3U5"/>
<evidence type="ECO:0000313" key="2">
    <source>
        <dbReference type="EMBL" id="KIL57345.1"/>
    </source>
</evidence>
<feature type="region of interest" description="Disordered" evidence="1">
    <location>
        <begin position="1"/>
        <end position="104"/>
    </location>
</feature>
<proteinExistence type="predicted"/>
<dbReference type="HOGENOM" id="CLU_2249399_0_0_1"/>
<evidence type="ECO:0000313" key="3">
    <source>
        <dbReference type="Proteomes" id="UP000054549"/>
    </source>
</evidence>
<accession>A0A0C2S3U5</accession>
<dbReference type="AlphaFoldDB" id="A0A0C2S3U5"/>
<name>A0A0C2S3U5_AMAMK</name>
<evidence type="ECO:0000256" key="1">
    <source>
        <dbReference type="SAM" id="MobiDB-lite"/>
    </source>
</evidence>